<accession>A0ABN2VXB6</accession>
<dbReference type="InterPro" id="IPR003797">
    <property type="entry name" value="DegV"/>
</dbReference>
<dbReference type="PANTHER" id="PTHR33434:SF2">
    <property type="entry name" value="FATTY ACID-BINDING PROTEIN TM_1468"/>
    <property type="match status" value="1"/>
</dbReference>
<dbReference type="Gene3D" id="3.30.1180.10">
    <property type="match status" value="1"/>
</dbReference>
<keyword evidence="1" id="KW-0446">Lipid-binding</keyword>
<dbReference type="Proteomes" id="UP001501480">
    <property type="component" value="Unassembled WGS sequence"/>
</dbReference>
<evidence type="ECO:0000313" key="2">
    <source>
        <dbReference type="EMBL" id="GAA2076261.1"/>
    </source>
</evidence>
<dbReference type="EMBL" id="BAAAPY010000004">
    <property type="protein sequence ID" value="GAA2076261.1"/>
    <property type="molecule type" value="Genomic_DNA"/>
</dbReference>
<dbReference type="InterPro" id="IPR050270">
    <property type="entry name" value="DegV_domain_contain"/>
</dbReference>
<organism evidence="2 3">
    <name type="scientific">Aeromicrobium halocynthiae</name>
    <dbReference type="NCBI Taxonomy" id="560557"/>
    <lineage>
        <taxon>Bacteria</taxon>
        <taxon>Bacillati</taxon>
        <taxon>Actinomycetota</taxon>
        <taxon>Actinomycetes</taxon>
        <taxon>Propionibacteriales</taxon>
        <taxon>Nocardioidaceae</taxon>
        <taxon>Aeromicrobium</taxon>
    </lineage>
</organism>
<evidence type="ECO:0000313" key="3">
    <source>
        <dbReference type="Proteomes" id="UP001501480"/>
    </source>
</evidence>
<gene>
    <name evidence="2" type="ORF">GCM10009821_14360</name>
</gene>
<dbReference type="Gene3D" id="3.40.50.10170">
    <property type="match status" value="1"/>
</dbReference>
<proteinExistence type="predicted"/>
<keyword evidence="3" id="KW-1185">Reference proteome</keyword>
<comment type="caution">
    <text evidence="2">The sequence shown here is derived from an EMBL/GenBank/DDBJ whole genome shotgun (WGS) entry which is preliminary data.</text>
</comment>
<reference evidence="2 3" key="1">
    <citation type="journal article" date="2019" name="Int. J. Syst. Evol. Microbiol.">
        <title>The Global Catalogue of Microorganisms (GCM) 10K type strain sequencing project: providing services to taxonomists for standard genome sequencing and annotation.</title>
        <authorList>
            <consortium name="The Broad Institute Genomics Platform"/>
            <consortium name="The Broad Institute Genome Sequencing Center for Infectious Disease"/>
            <person name="Wu L."/>
            <person name="Ma J."/>
        </authorList>
    </citation>
    <scope>NUCLEOTIDE SEQUENCE [LARGE SCALE GENOMIC DNA]</scope>
    <source>
        <strain evidence="2 3">JCM 15749</strain>
    </source>
</reference>
<dbReference type="InterPro" id="IPR043168">
    <property type="entry name" value="DegV_C"/>
</dbReference>
<dbReference type="Pfam" id="PF02645">
    <property type="entry name" value="DegV"/>
    <property type="match status" value="1"/>
</dbReference>
<dbReference type="NCBIfam" id="TIGR00762">
    <property type="entry name" value="DegV"/>
    <property type="match status" value="1"/>
</dbReference>
<evidence type="ECO:0000256" key="1">
    <source>
        <dbReference type="ARBA" id="ARBA00023121"/>
    </source>
</evidence>
<dbReference type="SUPFAM" id="SSF82549">
    <property type="entry name" value="DAK1/DegV-like"/>
    <property type="match status" value="1"/>
</dbReference>
<protein>
    <submittedName>
        <fullName evidence="2">DegV family protein</fullName>
    </submittedName>
</protein>
<name>A0ABN2VXB6_9ACTN</name>
<sequence>MRADPVDPASTRRRIAVVTDSTASLDHADAEREGITVVPLKVVIGADTFTEGIDVTPDDIAAALREFTPVSTSRPTPEEFLEVYRRLADDGVDAIVSVHLSKAMSGTFESAQLAAAKASVPVMCVDSTQVGIATGFAAGRAARVCAAGGSEAEAVAAALGAGEATTVMIYVDSLEYLRRGGRVGSAAALIGSALAVKPLLTLESGTVVPLERVRTTNKALSRLVALAAEAAELAPDGVDIGVQHLANAEVALDVARRVAERTGLEQVPVNEVGAVIGAHVGPGTVSVTVTPR</sequence>
<dbReference type="PROSITE" id="PS51482">
    <property type="entry name" value="DEGV"/>
    <property type="match status" value="1"/>
</dbReference>
<dbReference type="PANTHER" id="PTHR33434">
    <property type="entry name" value="DEGV DOMAIN-CONTAINING PROTEIN DR_1986-RELATED"/>
    <property type="match status" value="1"/>
</dbReference>